<name>A0A5C7EGT2_9PROT</name>
<evidence type="ECO:0000313" key="3">
    <source>
        <dbReference type="Proteomes" id="UP000321201"/>
    </source>
</evidence>
<dbReference type="InParanoid" id="A0A5C7EGT2"/>
<dbReference type="Proteomes" id="UP000321201">
    <property type="component" value="Unassembled WGS sequence"/>
</dbReference>
<organism evidence="2 3">
    <name type="scientific">Pelomicrobium methylotrophicum</name>
    <dbReference type="NCBI Taxonomy" id="2602750"/>
    <lineage>
        <taxon>Bacteria</taxon>
        <taxon>Pseudomonadati</taxon>
        <taxon>Pseudomonadota</taxon>
        <taxon>Hydrogenophilia</taxon>
        <taxon>Hydrogenophilia incertae sedis</taxon>
        <taxon>Pelomicrobium</taxon>
    </lineage>
</organism>
<gene>
    <name evidence="2" type="ORF">FR698_14860</name>
</gene>
<reference evidence="2 3" key="1">
    <citation type="submission" date="2019-08" db="EMBL/GenBank/DDBJ databases">
        <title>Pelomicrobium methylotrophicum gen. nov., sp. nov. a moderately thermophilic, facultatively anaerobic, lithoautotrophic and methylotrophic bacterium isolated from a terrestrial mud volcano.</title>
        <authorList>
            <person name="Slobodkina G.B."/>
            <person name="Merkel A.Y."/>
            <person name="Slobodkin A.I."/>
        </authorList>
    </citation>
    <scope>NUCLEOTIDE SEQUENCE [LARGE SCALE GENOMIC DNA]</scope>
    <source>
        <strain evidence="2 3">SM250</strain>
    </source>
</reference>
<evidence type="ECO:0000313" key="2">
    <source>
        <dbReference type="EMBL" id="TXF10500.1"/>
    </source>
</evidence>
<protein>
    <submittedName>
        <fullName evidence="2">Uncharacterized protein</fullName>
    </submittedName>
</protein>
<accession>A0A5C7EGT2</accession>
<feature type="compositionally biased region" description="Low complexity" evidence="1">
    <location>
        <begin position="112"/>
        <end position="121"/>
    </location>
</feature>
<evidence type="ECO:0000256" key="1">
    <source>
        <dbReference type="SAM" id="MobiDB-lite"/>
    </source>
</evidence>
<sequence>MSRISAMVRIVSLKGIARRQRAIIREGKMEAARVWCECRDRHLKARQESTPWPGRNEYHQATKGGRFALHSQTIQQIFRAFDAAVDSARRNRRNGRIRCGSPPGTAHKPRALARSSPASAG</sequence>
<comment type="caution">
    <text evidence="2">The sequence shown here is derived from an EMBL/GenBank/DDBJ whole genome shotgun (WGS) entry which is preliminary data.</text>
</comment>
<feature type="region of interest" description="Disordered" evidence="1">
    <location>
        <begin position="89"/>
        <end position="121"/>
    </location>
</feature>
<dbReference type="RefSeq" id="WP_147800980.1">
    <property type="nucleotide sequence ID" value="NZ_VPFL01000028.1"/>
</dbReference>
<proteinExistence type="predicted"/>
<dbReference type="EMBL" id="VPFL01000028">
    <property type="protein sequence ID" value="TXF10500.1"/>
    <property type="molecule type" value="Genomic_DNA"/>
</dbReference>
<keyword evidence="3" id="KW-1185">Reference proteome</keyword>
<dbReference type="AlphaFoldDB" id="A0A5C7EGT2"/>